<name>A0A6P7FNK6_DIAVI</name>
<dbReference type="AlphaFoldDB" id="A0A6P7FNK6"/>
<dbReference type="InterPro" id="IPR001487">
    <property type="entry name" value="Bromodomain"/>
</dbReference>
<dbReference type="InterPro" id="IPR021900">
    <property type="entry name" value="DUF3512"/>
</dbReference>
<dbReference type="OrthoDB" id="21648at2759"/>
<keyword evidence="2" id="KW-0805">Transcription regulation</keyword>
<dbReference type="PANTHER" id="PTHR22881:SF27">
    <property type="entry name" value="BROMODOMAIN CONTAINING 7_9"/>
    <property type="match status" value="1"/>
</dbReference>
<evidence type="ECO:0000256" key="5">
    <source>
        <dbReference type="ARBA" id="ARBA00023242"/>
    </source>
</evidence>
<gene>
    <name evidence="11" type="primary">LOC114329618</name>
</gene>
<organism evidence="11">
    <name type="scientific">Diabrotica virgifera virgifera</name>
    <name type="common">western corn rootworm</name>
    <dbReference type="NCBI Taxonomy" id="50390"/>
    <lineage>
        <taxon>Eukaryota</taxon>
        <taxon>Metazoa</taxon>
        <taxon>Ecdysozoa</taxon>
        <taxon>Arthropoda</taxon>
        <taxon>Hexapoda</taxon>
        <taxon>Insecta</taxon>
        <taxon>Pterygota</taxon>
        <taxon>Neoptera</taxon>
        <taxon>Endopterygota</taxon>
        <taxon>Coleoptera</taxon>
        <taxon>Polyphaga</taxon>
        <taxon>Cucujiformia</taxon>
        <taxon>Chrysomeloidea</taxon>
        <taxon>Chrysomelidae</taxon>
        <taxon>Galerucinae</taxon>
        <taxon>Diabroticina</taxon>
        <taxon>Diabroticites</taxon>
        <taxon>Diabrotica</taxon>
    </lineage>
</organism>
<dbReference type="CTD" id="34062"/>
<accession>A0A6P7FNK6</accession>
<dbReference type="SMART" id="SM00297">
    <property type="entry name" value="BROMO"/>
    <property type="match status" value="1"/>
</dbReference>
<dbReference type="Gene3D" id="1.20.920.10">
    <property type="entry name" value="Bromodomain-like"/>
    <property type="match status" value="1"/>
</dbReference>
<dbReference type="KEGG" id="dvv:114329618"/>
<evidence type="ECO:0000256" key="3">
    <source>
        <dbReference type="ARBA" id="ARBA00023117"/>
    </source>
</evidence>
<dbReference type="InParanoid" id="A0A6P7FNK6"/>
<dbReference type="PANTHER" id="PTHR22881">
    <property type="entry name" value="BROMODOMAIN CONTAINING PROTEIN"/>
    <property type="match status" value="1"/>
</dbReference>
<dbReference type="InterPro" id="IPR036427">
    <property type="entry name" value="Bromodomain-like_sf"/>
</dbReference>
<evidence type="ECO:0000256" key="2">
    <source>
        <dbReference type="ARBA" id="ARBA00023015"/>
    </source>
</evidence>
<feature type="domain" description="Bromo" evidence="8">
    <location>
        <begin position="160"/>
        <end position="230"/>
    </location>
</feature>
<dbReference type="InterPro" id="IPR051831">
    <property type="entry name" value="Bromodomain_contain_prot"/>
</dbReference>
<reference evidence="11" key="1">
    <citation type="submission" date="2025-04" db="UniProtKB">
        <authorList>
            <consortium name="RefSeq"/>
        </authorList>
    </citation>
    <scope>IDENTIFICATION</scope>
    <source>
        <tissue evidence="11">Whole insect</tissue>
    </source>
</reference>
<evidence type="ECO:0000256" key="4">
    <source>
        <dbReference type="ARBA" id="ARBA00023163"/>
    </source>
</evidence>
<keyword evidence="5" id="KW-0539">Nucleus</keyword>
<dbReference type="RefSeq" id="XP_028134588.1">
    <property type="nucleotide sequence ID" value="XM_028278787.1"/>
</dbReference>
<dbReference type="CDD" id="cd05513">
    <property type="entry name" value="Bromo_brd7_like"/>
    <property type="match status" value="1"/>
</dbReference>
<dbReference type="PRINTS" id="PR00503">
    <property type="entry name" value="BROMODOMAIN"/>
</dbReference>
<sequence length="660" mass="74562">MSSPVMSPTPPQKKHKKHKSEKREKEDKPGLKLILKVGSQTTPEHNPEFGPSLPLVGEGLEEQMQIDPNDPYFGLARAHHKKSKKKKKKKDKNKDREKRHKHHHKDKKRKREETEENNEDITIYPQIGSPGREQRTCVIKKLQERTPLSKGLDHLLSQLEKKDPQNFFAWPVTDNIAPGYSTIISNPMDFSTMRQKIEENQYAHLDQFIEDFKLMCTNAMKYNHVDTVYYKASKKLLQAGLKIMVPEKLGWMLNLVPEITSEDVGFEITAELRAVKHQDDYDDSDHAHEVKRKMPVSKFEPITDELTPEEILSKAQIAARTAKAKLLMKKGNPTMGFLKQKKDGATHLNILVGGDGVIPGTKKRPILLGQLCGKLSEGTSQLQGFREDRRNVAKPIKPLYYGAFGSYAPSYDSAFSNLSKEESDLVYQTYGSDTSVQYAESVQDFVKDSDYATHLVDSLLDLLTGGDHSKTKKTIEENKNLREEEQAVKTMLEVKPVDSVKVSVDELKSLNDLGIDVAFLDNMDDEIRVAEDRYEMQQRLDGMCQLLEKLQNTQYNRLSAPPPSNLNNCPPPNEEEVNVAESITDNLAEMAKRVHPGDIAQVAGVRKALGVPLPEVSNPPAPEVANIDLESELRQFLESDPSLAPSPLRDDKTIEEILME</sequence>
<evidence type="ECO:0000256" key="1">
    <source>
        <dbReference type="ARBA" id="ARBA00004123"/>
    </source>
</evidence>
<feature type="region of interest" description="Disordered" evidence="7">
    <location>
        <begin position="1"/>
        <end position="128"/>
    </location>
</feature>
<dbReference type="Pfam" id="PF12024">
    <property type="entry name" value="DUF3512"/>
    <property type="match status" value="1"/>
</dbReference>
<protein>
    <submittedName>
        <fullName evidence="11">Bromodomain-containing protein 7</fullName>
    </submittedName>
</protein>
<keyword evidence="4" id="KW-0804">Transcription</keyword>
<proteinExistence type="predicted"/>
<comment type="subcellular location">
    <subcellularLocation>
        <location evidence="1">Nucleus</location>
    </subcellularLocation>
</comment>
<dbReference type="FunCoup" id="A0A6P7FNK6">
    <property type="interactions" value="2307"/>
</dbReference>
<dbReference type="EnsemblMetazoa" id="XM_028278787.2">
    <property type="protein sequence ID" value="XP_028134588.1"/>
    <property type="gene ID" value="LOC114329618"/>
</dbReference>
<dbReference type="Proteomes" id="UP001652700">
    <property type="component" value="Unplaced"/>
</dbReference>
<dbReference type="PROSITE" id="PS50014">
    <property type="entry name" value="BROMODOMAIN_2"/>
    <property type="match status" value="1"/>
</dbReference>
<dbReference type="GeneID" id="114329618"/>
<dbReference type="Pfam" id="PF00439">
    <property type="entry name" value="Bromodomain"/>
    <property type="match status" value="1"/>
</dbReference>
<evidence type="ECO:0000313" key="10">
    <source>
        <dbReference type="Proteomes" id="UP001652700"/>
    </source>
</evidence>
<feature type="compositionally biased region" description="Basic residues" evidence="7">
    <location>
        <begin position="77"/>
        <end position="110"/>
    </location>
</feature>
<keyword evidence="10" id="KW-1185">Reference proteome</keyword>
<dbReference type="GO" id="GO:0006357">
    <property type="term" value="P:regulation of transcription by RNA polymerase II"/>
    <property type="evidence" value="ECO:0007669"/>
    <property type="project" value="TreeGrafter"/>
</dbReference>
<evidence type="ECO:0000313" key="11">
    <source>
        <dbReference type="RefSeq" id="XP_028134588.1"/>
    </source>
</evidence>
<evidence type="ECO:0000259" key="8">
    <source>
        <dbReference type="PROSITE" id="PS50014"/>
    </source>
</evidence>
<reference evidence="9" key="2">
    <citation type="submission" date="2025-05" db="UniProtKB">
        <authorList>
            <consortium name="EnsemblMetazoa"/>
        </authorList>
    </citation>
    <scope>IDENTIFICATION</scope>
</reference>
<keyword evidence="3 6" id="KW-0103">Bromodomain</keyword>
<evidence type="ECO:0000256" key="7">
    <source>
        <dbReference type="SAM" id="MobiDB-lite"/>
    </source>
</evidence>
<evidence type="ECO:0000256" key="6">
    <source>
        <dbReference type="PROSITE-ProRule" id="PRU00035"/>
    </source>
</evidence>
<dbReference type="SUPFAM" id="SSF47370">
    <property type="entry name" value="Bromodomain"/>
    <property type="match status" value="1"/>
</dbReference>
<feature type="compositionally biased region" description="Basic and acidic residues" evidence="7">
    <location>
        <begin position="21"/>
        <end position="30"/>
    </location>
</feature>
<dbReference type="GO" id="GO:0005634">
    <property type="term" value="C:nucleus"/>
    <property type="evidence" value="ECO:0007669"/>
    <property type="project" value="UniProtKB-SubCell"/>
</dbReference>
<evidence type="ECO:0000313" key="9">
    <source>
        <dbReference type="EnsemblMetazoa" id="XP_028134588.1"/>
    </source>
</evidence>